<evidence type="ECO:0000256" key="1">
    <source>
        <dbReference type="PROSITE-ProRule" id="PRU00339"/>
    </source>
</evidence>
<dbReference type="RefSeq" id="WP_079684307.1">
    <property type="nucleotide sequence ID" value="NZ_FUYQ01000025.1"/>
</dbReference>
<feature type="signal peptide" evidence="2">
    <location>
        <begin position="1"/>
        <end position="21"/>
    </location>
</feature>
<proteinExistence type="predicted"/>
<reference evidence="4" key="1">
    <citation type="submission" date="2017-02" db="EMBL/GenBank/DDBJ databases">
        <authorList>
            <person name="Varghese N."/>
            <person name="Submissions S."/>
        </authorList>
    </citation>
    <scope>NUCLEOTIDE SEQUENCE [LARGE SCALE GENOMIC DNA]</scope>
    <source>
        <strain evidence="4">DSM 24967</strain>
    </source>
</reference>
<keyword evidence="2" id="KW-0732">Signal</keyword>
<feature type="repeat" description="TPR" evidence="1">
    <location>
        <begin position="328"/>
        <end position="361"/>
    </location>
</feature>
<dbReference type="PROSITE" id="PS50005">
    <property type="entry name" value="TPR"/>
    <property type="match status" value="2"/>
</dbReference>
<sequence length="454" mass="50787">MKIRVLLLAIGCSIGAFGVYAQKGVDTGTQFGSGADSARCVENISLFIPYAKAGNFKDAYEFWKITYDECPAATKDIYLYGVRIVGWQIENEKDPAKKAALIDKLMAVYDQRVKYFGDDSRYGKDWIVSRKAQDYIQYMGDKADVKVLYGWLGEVITEFKEKTEALAVSYFMYSSHQQLLKDPNFKEQYIQDYLKCSAIFDTQLTAAKAAGNEKEIGNLTTMKAGLDNGFANSGAADCETLQNMFAAKIEANKTDLNYLKETISLLRRVRCQDIDAYFAASGYAHKIEPTAESAMGLGKQAVKNKDFDTAVKFFEESARMETDPNVKSDIYYMIALISFDQNSYSKARQYCLKALDMKPNNGAPYLLIGKMYAATAKSIYPSDGVLARSVYYAAVDKFEKARQVDPSCADEANSLIGSYRAHFPSTEEIFMHPDLEKGQTITIGGWIGEQTRVR</sequence>
<dbReference type="Proteomes" id="UP000190852">
    <property type="component" value="Unassembled WGS sequence"/>
</dbReference>
<feature type="repeat" description="TPR" evidence="1">
    <location>
        <begin position="291"/>
        <end position="324"/>
    </location>
</feature>
<keyword evidence="4" id="KW-1185">Reference proteome</keyword>
<evidence type="ECO:0000313" key="3">
    <source>
        <dbReference type="EMBL" id="SKB81411.1"/>
    </source>
</evidence>
<dbReference type="SUPFAM" id="SSF48452">
    <property type="entry name" value="TPR-like"/>
    <property type="match status" value="1"/>
</dbReference>
<dbReference type="EMBL" id="FUYQ01000025">
    <property type="protein sequence ID" value="SKB81411.1"/>
    <property type="molecule type" value="Genomic_DNA"/>
</dbReference>
<protein>
    <submittedName>
        <fullName evidence="3">TPR repeat-containing protein</fullName>
    </submittedName>
</protein>
<dbReference type="InterPro" id="IPR011990">
    <property type="entry name" value="TPR-like_helical_dom_sf"/>
</dbReference>
<accession>A0A1T5EBY4</accession>
<dbReference type="Pfam" id="PF13181">
    <property type="entry name" value="TPR_8"/>
    <property type="match status" value="1"/>
</dbReference>
<dbReference type="SMART" id="SM00028">
    <property type="entry name" value="TPR"/>
    <property type="match status" value="2"/>
</dbReference>
<dbReference type="InterPro" id="IPR019734">
    <property type="entry name" value="TPR_rpt"/>
</dbReference>
<organism evidence="3 4">
    <name type="scientific">Parabacteroides chartae</name>
    <dbReference type="NCBI Taxonomy" id="1037355"/>
    <lineage>
        <taxon>Bacteria</taxon>
        <taxon>Pseudomonadati</taxon>
        <taxon>Bacteroidota</taxon>
        <taxon>Bacteroidia</taxon>
        <taxon>Bacteroidales</taxon>
        <taxon>Tannerellaceae</taxon>
        <taxon>Parabacteroides</taxon>
    </lineage>
</organism>
<dbReference type="AlphaFoldDB" id="A0A1T5EBY4"/>
<name>A0A1T5EBY4_9BACT</name>
<dbReference type="Gene3D" id="1.25.40.10">
    <property type="entry name" value="Tetratricopeptide repeat domain"/>
    <property type="match status" value="1"/>
</dbReference>
<evidence type="ECO:0000313" key="4">
    <source>
        <dbReference type="Proteomes" id="UP000190852"/>
    </source>
</evidence>
<evidence type="ECO:0000256" key="2">
    <source>
        <dbReference type="SAM" id="SignalP"/>
    </source>
</evidence>
<feature type="chain" id="PRO_5012640064" evidence="2">
    <location>
        <begin position="22"/>
        <end position="454"/>
    </location>
</feature>
<gene>
    <name evidence="3" type="ORF">SAMN05660349_02893</name>
</gene>
<keyword evidence="1" id="KW-0802">TPR repeat</keyword>